<dbReference type="AlphaFoldDB" id="A0A916JAD2"/>
<dbReference type="EMBL" id="CAJRAF010000001">
    <property type="protein sequence ID" value="CAG4990654.1"/>
    <property type="molecule type" value="Genomic_DNA"/>
</dbReference>
<gene>
    <name evidence="1" type="ORF">DYBT9275_00581</name>
</gene>
<evidence type="ECO:0000313" key="1">
    <source>
        <dbReference type="EMBL" id="CAG4990654.1"/>
    </source>
</evidence>
<comment type="caution">
    <text evidence="1">The sequence shown here is derived from an EMBL/GenBank/DDBJ whole genome shotgun (WGS) entry which is preliminary data.</text>
</comment>
<dbReference type="Proteomes" id="UP000680038">
    <property type="component" value="Unassembled WGS sequence"/>
</dbReference>
<organism evidence="1 2">
    <name type="scientific">Dyadobacter helix</name>
    <dbReference type="NCBI Taxonomy" id="2822344"/>
    <lineage>
        <taxon>Bacteria</taxon>
        <taxon>Pseudomonadati</taxon>
        <taxon>Bacteroidota</taxon>
        <taxon>Cytophagia</taxon>
        <taxon>Cytophagales</taxon>
        <taxon>Spirosomataceae</taxon>
        <taxon>Dyadobacter</taxon>
    </lineage>
</organism>
<dbReference type="RefSeq" id="WP_229252606.1">
    <property type="nucleotide sequence ID" value="NZ_CAJRAF010000001.1"/>
</dbReference>
<sequence>MDTTLISDKMVKSGTFKLFGKKLINIIIHRQDVVKISSIKRGRACVIYLRNNVPYTVGESKEEVYRKLSWSA</sequence>
<accession>A0A916JAD2</accession>
<proteinExistence type="predicted"/>
<keyword evidence="2" id="KW-1185">Reference proteome</keyword>
<reference evidence="1" key="1">
    <citation type="submission" date="2021-04" db="EMBL/GenBank/DDBJ databases">
        <authorList>
            <person name="Rodrigo-Torres L."/>
            <person name="Arahal R. D."/>
            <person name="Lucena T."/>
        </authorList>
    </citation>
    <scope>NUCLEOTIDE SEQUENCE</scope>
    <source>
        <strain evidence="1">CECT 9275</strain>
    </source>
</reference>
<evidence type="ECO:0000313" key="2">
    <source>
        <dbReference type="Proteomes" id="UP000680038"/>
    </source>
</evidence>
<name>A0A916JAD2_9BACT</name>
<protein>
    <submittedName>
        <fullName evidence="1">Uncharacterized protein</fullName>
    </submittedName>
</protein>